<dbReference type="Pfam" id="PF08281">
    <property type="entry name" value="Sigma70_r4_2"/>
    <property type="match status" value="1"/>
</dbReference>
<evidence type="ECO:0000313" key="7">
    <source>
        <dbReference type="Proteomes" id="UP000501780"/>
    </source>
</evidence>
<evidence type="ECO:0000256" key="2">
    <source>
        <dbReference type="ARBA" id="ARBA00023015"/>
    </source>
</evidence>
<evidence type="ECO:0000256" key="3">
    <source>
        <dbReference type="ARBA" id="ARBA00023082"/>
    </source>
</evidence>
<dbReference type="CDD" id="cd06171">
    <property type="entry name" value="Sigma70_r4"/>
    <property type="match status" value="1"/>
</dbReference>
<sequence>MKNTQIDEQQLLASLQNGEITAFDRIFKEYYPILCAYGRRFVDYEDAKEIAGDAILWLWEHRETLLIDTSLGRYLLKSVYRRSLNCIKQKQLKYTADTNFYEEMESMIQNVDTYQLMELTKRIKEAIDELPASYRETFIQHRFTKMSHKEIAEKLGVSPKTVAYRIQQATKLLRKSLSDLQPIILAFLI</sequence>
<evidence type="ECO:0000259" key="5">
    <source>
        <dbReference type="Pfam" id="PF08281"/>
    </source>
</evidence>
<dbReference type="SUPFAM" id="SSF88946">
    <property type="entry name" value="Sigma2 domain of RNA polymerase sigma factors"/>
    <property type="match status" value="1"/>
</dbReference>
<dbReference type="RefSeq" id="WP_167966457.1">
    <property type="nucleotide sequence ID" value="NZ_CP050831.1"/>
</dbReference>
<evidence type="ECO:0000256" key="4">
    <source>
        <dbReference type="ARBA" id="ARBA00023163"/>
    </source>
</evidence>
<organism evidence="6 7">
    <name type="scientific">Bacteroides faecium</name>
    <dbReference type="NCBI Taxonomy" id="2715212"/>
    <lineage>
        <taxon>Bacteria</taxon>
        <taxon>Pseudomonadati</taxon>
        <taxon>Bacteroidota</taxon>
        <taxon>Bacteroidia</taxon>
        <taxon>Bacteroidales</taxon>
        <taxon>Bacteroidaceae</taxon>
        <taxon>Bacteroides</taxon>
    </lineage>
</organism>
<dbReference type="SUPFAM" id="SSF88659">
    <property type="entry name" value="Sigma3 and sigma4 domains of RNA polymerase sigma factors"/>
    <property type="match status" value="1"/>
</dbReference>
<dbReference type="InterPro" id="IPR036388">
    <property type="entry name" value="WH-like_DNA-bd_sf"/>
</dbReference>
<accession>A0A6H0KU40</accession>
<dbReference type="InterPro" id="IPR014284">
    <property type="entry name" value="RNA_pol_sigma-70_dom"/>
</dbReference>
<dbReference type="GO" id="GO:0006352">
    <property type="term" value="P:DNA-templated transcription initiation"/>
    <property type="evidence" value="ECO:0007669"/>
    <property type="project" value="InterPro"/>
</dbReference>
<keyword evidence="3" id="KW-0731">Sigma factor</keyword>
<gene>
    <name evidence="6" type="ORF">BacF7301_22845</name>
</gene>
<dbReference type="AlphaFoldDB" id="A0A6H0KU40"/>
<dbReference type="NCBIfam" id="TIGR02937">
    <property type="entry name" value="sigma70-ECF"/>
    <property type="match status" value="1"/>
</dbReference>
<reference evidence="6 7" key="1">
    <citation type="submission" date="2020-03" db="EMBL/GenBank/DDBJ databases">
        <title>Genomic analysis of Bacteroides faecium CBA7301.</title>
        <authorList>
            <person name="Kim J."/>
            <person name="Roh S.W."/>
        </authorList>
    </citation>
    <scope>NUCLEOTIDE SEQUENCE [LARGE SCALE GENOMIC DNA]</scope>
    <source>
        <strain evidence="6 7">CBA7301</strain>
    </source>
</reference>
<dbReference type="InterPro" id="IPR039425">
    <property type="entry name" value="RNA_pol_sigma-70-like"/>
</dbReference>
<dbReference type="InterPro" id="IPR013249">
    <property type="entry name" value="RNA_pol_sigma70_r4_t2"/>
</dbReference>
<protein>
    <submittedName>
        <fullName evidence="6">RNA polymerase sigma-70 factor</fullName>
    </submittedName>
</protein>
<dbReference type="InterPro" id="IPR013325">
    <property type="entry name" value="RNA_pol_sigma_r2"/>
</dbReference>
<dbReference type="InterPro" id="IPR014327">
    <property type="entry name" value="RNA_pol_sigma70_bacteroid"/>
</dbReference>
<keyword evidence="2" id="KW-0805">Transcription regulation</keyword>
<comment type="similarity">
    <text evidence="1">Belongs to the sigma-70 factor family. ECF subfamily.</text>
</comment>
<dbReference type="Gene3D" id="1.10.10.10">
    <property type="entry name" value="Winged helix-like DNA-binding domain superfamily/Winged helix DNA-binding domain"/>
    <property type="match status" value="1"/>
</dbReference>
<dbReference type="NCBIfam" id="TIGR02985">
    <property type="entry name" value="Sig70_bacteroi1"/>
    <property type="match status" value="1"/>
</dbReference>
<dbReference type="PANTHER" id="PTHR43133:SF46">
    <property type="entry name" value="RNA POLYMERASE SIGMA-70 FACTOR ECF SUBFAMILY"/>
    <property type="match status" value="1"/>
</dbReference>
<dbReference type="KEGG" id="bfc:BacF7301_22845"/>
<evidence type="ECO:0000313" key="6">
    <source>
        <dbReference type="EMBL" id="QIU96815.1"/>
    </source>
</evidence>
<dbReference type="EMBL" id="CP050831">
    <property type="protein sequence ID" value="QIU96815.1"/>
    <property type="molecule type" value="Genomic_DNA"/>
</dbReference>
<proteinExistence type="inferred from homology"/>
<dbReference type="Proteomes" id="UP000501780">
    <property type="component" value="Chromosome"/>
</dbReference>
<dbReference type="GO" id="GO:0016987">
    <property type="term" value="F:sigma factor activity"/>
    <property type="evidence" value="ECO:0007669"/>
    <property type="project" value="UniProtKB-KW"/>
</dbReference>
<evidence type="ECO:0000256" key="1">
    <source>
        <dbReference type="ARBA" id="ARBA00010641"/>
    </source>
</evidence>
<feature type="domain" description="RNA polymerase sigma factor 70 region 4 type 2" evidence="5">
    <location>
        <begin position="122"/>
        <end position="172"/>
    </location>
</feature>
<dbReference type="InterPro" id="IPR013324">
    <property type="entry name" value="RNA_pol_sigma_r3/r4-like"/>
</dbReference>
<dbReference type="PANTHER" id="PTHR43133">
    <property type="entry name" value="RNA POLYMERASE ECF-TYPE SIGMA FACTO"/>
    <property type="match status" value="1"/>
</dbReference>
<keyword evidence="4" id="KW-0804">Transcription</keyword>
<keyword evidence="7" id="KW-1185">Reference proteome</keyword>
<dbReference type="Gene3D" id="1.10.1740.10">
    <property type="match status" value="1"/>
</dbReference>
<name>A0A6H0KU40_9BACE</name>
<dbReference type="GO" id="GO:0003677">
    <property type="term" value="F:DNA binding"/>
    <property type="evidence" value="ECO:0007669"/>
    <property type="project" value="InterPro"/>
</dbReference>